<organism evidence="2 3">
    <name type="scientific">Ehrlichia japonica</name>
    <dbReference type="NCBI Taxonomy" id="391036"/>
    <lineage>
        <taxon>Bacteria</taxon>
        <taxon>Pseudomonadati</taxon>
        <taxon>Pseudomonadota</taxon>
        <taxon>Alphaproteobacteria</taxon>
        <taxon>Rickettsiales</taxon>
        <taxon>Anaplasmataceae</taxon>
        <taxon>Ehrlichia</taxon>
    </lineage>
</organism>
<proteinExistence type="predicted"/>
<dbReference type="RefSeq" id="WP_044194370.1">
    <property type="nucleotide sequence ID" value="NZ_CP007474.1"/>
</dbReference>
<keyword evidence="1" id="KW-0472">Membrane</keyword>
<feature type="transmembrane region" description="Helical" evidence="1">
    <location>
        <begin position="73"/>
        <end position="94"/>
    </location>
</feature>
<keyword evidence="3" id="KW-1185">Reference proteome</keyword>
<reference evidence="2 3" key="1">
    <citation type="submission" date="2014-03" db="EMBL/GenBank/DDBJ databases">
        <title>Sequencing and Comparison of Genomes and Transcriptome Profiles of Human Ehrlichiosis Agents.</title>
        <authorList>
            <person name="Lin M."/>
            <person name="Daugherty S.C."/>
            <person name="Nagaraj S."/>
            <person name="Cheng Z."/>
            <person name="Xiong Q."/>
            <person name="Lin F.-Y."/>
            <person name="Sengamalay N."/>
            <person name="Ott S."/>
            <person name="Godinez A."/>
            <person name="Tallon L.J."/>
            <person name="Sadzewicz L."/>
            <person name="Fraser C.M."/>
            <person name="Dunning Hotopp J.C."/>
            <person name="Rikihisa Y."/>
        </authorList>
    </citation>
    <scope>NUCLEOTIDE SEQUENCE [LARGE SCALE GENOMIC DNA]</scope>
    <source>
        <strain evidence="2 3">HF</strain>
    </source>
</reference>
<evidence type="ECO:0000256" key="1">
    <source>
        <dbReference type="SAM" id="Phobius"/>
    </source>
</evidence>
<accession>X5H3T4</accession>
<keyword evidence="1" id="KW-1133">Transmembrane helix</keyword>
<name>X5H3T4_9RICK</name>
<keyword evidence="1" id="KW-0812">Transmembrane</keyword>
<sequence length="322" mass="36424">MNGPKLYLTDLHLKLKNSLFCGFKGWLTLNLAGITLLNLSLYNVFHGKHMSNYQKAILKDSQRKTLHQMKKHLIPFFEVMIVMPAVFLTTHYLGQYFGIQSTELKTYLICLAACMSIMIIICLSLRILGIRKDCCGAIEHPIYRNTVVHNNDYVNFKGPKSTEDIEKYSIEHDTTELSIMRAILSSMLMSPLILLKAAIELTLCAIEILELPFSFILDMCTLLYNTITHSTTSKGLVHSKKNLHQMTSFLYAGARDLVVACSFGILDAKILKQNDGTVKSPISCFDEIFTRCTTLKESKSVIPSSSLETLETLEKLEVRRII</sequence>
<evidence type="ECO:0000313" key="2">
    <source>
        <dbReference type="EMBL" id="AHX04740.1"/>
    </source>
</evidence>
<dbReference type="HOGENOM" id="CLU_865286_0_0_5"/>
<evidence type="ECO:0000313" key="3">
    <source>
        <dbReference type="Proteomes" id="UP000023762"/>
    </source>
</evidence>
<dbReference type="OrthoDB" id="7163266at2"/>
<dbReference type="Proteomes" id="UP000023762">
    <property type="component" value="Chromosome"/>
</dbReference>
<gene>
    <name evidence="2" type="ORF">EHF_0345</name>
</gene>
<dbReference type="AlphaFoldDB" id="X5H3T4"/>
<dbReference type="EMBL" id="CP007474">
    <property type="protein sequence ID" value="AHX04740.1"/>
    <property type="molecule type" value="Genomic_DNA"/>
</dbReference>
<feature type="transmembrane region" description="Helical" evidence="1">
    <location>
        <begin position="106"/>
        <end position="128"/>
    </location>
</feature>
<protein>
    <submittedName>
        <fullName evidence="2">Uncharacterized protein</fullName>
    </submittedName>
</protein>
<feature type="transmembrane region" description="Helical" evidence="1">
    <location>
        <begin position="25"/>
        <end position="45"/>
    </location>
</feature>
<dbReference type="KEGG" id="ehh:EHF_0345"/>
<dbReference type="STRING" id="391036.EHF_0345"/>